<keyword evidence="3" id="KW-1185">Reference proteome</keyword>
<dbReference type="Pfam" id="PF13546">
    <property type="entry name" value="DDE_5"/>
    <property type="match status" value="1"/>
</dbReference>
<evidence type="ECO:0000313" key="2">
    <source>
        <dbReference type="EMBL" id="GID67714.1"/>
    </source>
</evidence>
<protein>
    <submittedName>
        <fullName evidence="2">Transposase</fullName>
    </submittedName>
</protein>
<name>A0A919M9N4_9ACTN</name>
<dbReference type="EMBL" id="BOMH01000041">
    <property type="protein sequence ID" value="GID67714.1"/>
    <property type="molecule type" value="Genomic_DNA"/>
</dbReference>
<dbReference type="PANTHER" id="PTHR33627">
    <property type="entry name" value="TRANSPOSASE"/>
    <property type="match status" value="1"/>
</dbReference>
<dbReference type="AlphaFoldDB" id="A0A919M9N4"/>
<dbReference type="NCBIfam" id="NF033540">
    <property type="entry name" value="transpos_IS701"/>
    <property type="match status" value="1"/>
</dbReference>
<feature type="domain" description="Transposase IS701-like DDE" evidence="1">
    <location>
        <begin position="31"/>
        <end position="241"/>
    </location>
</feature>
<reference evidence="2" key="1">
    <citation type="submission" date="2021-01" db="EMBL/GenBank/DDBJ databases">
        <title>Whole genome shotgun sequence of Actinoplanes cyaneus NBRC 14990.</title>
        <authorList>
            <person name="Komaki H."/>
            <person name="Tamura T."/>
        </authorList>
    </citation>
    <scope>NUCLEOTIDE SEQUENCE</scope>
    <source>
        <strain evidence="2">NBRC 14990</strain>
    </source>
</reference>
<dbReference type="InterPro" id="IPR038721">
    <property type="entry name" value="IS701-like_DDE_dom"/>
</dbReference>
<dbReference type="SUPFAM" id="SSF53098">
    <property type="entry name" value="Ribonuclease H-like"/>
    <property type="match status" value="1"/>
</dbReference>
<comment type="caution">
    <text evidence="2">The sequence shown here is derived from an EMBL/GenBank/DDBJ whole genome shotgun (WGS) entry which is preliminary data.</text>
</comment>
<dbReference type="Proteomes" id="UP000619479">
    <property type="component" value="Unassembled WGS sequence"/>
</dbReference>
<evidence type="ECO:0000259" key="1">
    <source>
        <dbReference type="Pfam" id="PF13546"/>
    </source>
</evidence>
<gene>
    <name evidence="2" type="ORF">Acy02nite_55950</name>
</gene>
<proteinExistence type="predicted"/>
<organism evidence="2 3">
    <name type="scientific">Actinoplanes cyaneus</name>
    <dbReference type="NCBI Taxonomy" id="52696"/>
    <lineage>
        <taxon>Bacteria</taxon>
        <taxon>Bacillati</taxon>
        <taxon>Actinomycetota</taxon>
        <taxon>Actinomycetes</taxon>
        <taxon>Micromonosporales</taxon>
        <taxon>Micromonosporaceae</taxon>
        <taxon>Actinoplanes</taxon>
    </lineage>
</organism>
<sequence>MDTTFNLAVAESHSVEPAQWRRIIDLVTGSFADRFARVEPRRAAADFVTGLLADLQIKTSWQLAEQAGHGRPDAMQRLLYRARWDADAVRDDLRQVIVDRFGDPDGVLVVDETGDLKKGVHTVGVQRQYTGTAGRIENAQVGVFLAYASRHGHTLIDRRVYLPKSWTDDPGRCERAGVPDDIAFATRSELADDMITAAVNALVPARWVAADEAYGNNSRLRSELRKLRLGYVLAVSCDHLVPIDAGKTRSRADRLAAGLPATAWTRRSAGDGSKGPRFYDWAWLAYVGADGDPDDDGRHSLLIRRNHTTGELAFYRCWAPGPVTLAQLVRVAGVRWIVEESFQAGKGQVGLDQHQVRRWTSWHRFTTLALAALAVLAICAADARTADRPAQPDMIELTVNEIRRLINVLLIRPTRSIAYRLRWSHWRRRHQARARRAHYARRLTLELQL</sequence>
<evidence type="ECO:0000313" key="3">
    <source>
        <dbReference type="Proteomes" id="UP000619479"/>
    </source>
</evidence>
<dbReference type="PANTHER" id="PTHR33627:SF1">
    <property type="entry name" value="TRANSPOSASE"/>
    <property type="match status" value="1"/>
</dbReference>
<dbReference type="InterPro" id="IPR039365">
    <property type="entry name" value="IS701-like"/>
</dbReference>
<accession>A0A919M9N4</accession>
<dbReference type="InterPro" id="IPR012337">
    <property type="entry name" value="RNaseH-like_sf"/>
</dbReference>